<dbReference type="PANTHER" id="PTHR42879:SF2">
    <property type="entry name" value="3-OXOACYL-[ACYL-CARRIER-PROTEIN] REDUCTASE FABG"/>
    <property type="match status" value="1"/>
</dbReference>
<dbReference type="EMBL" id="DVNH01000056">
    <property type="protein sequence ID" value="HIU52357.1"/>
    <property type="molecule type" value="Genomic_DNA"/>
</dbReference>
<dbReference type="InterPro" id="IPR002347">
    <property type="entry name" value="SDR_fam"/>
</dbReference>
<dbReference type="NCBIfam" id="NF009466">
    <property type="entry name" value="PRK12826.1-2"/>
    <property type="match status" value="1"/>
</dbReference>
<keyword evidence="3" id="KW-0753">Steroid metabolism</keyword>
<sequence length="244" mass="26938">MEKKVVIVTGASKGIGREIAKRLSLKGYQVVANYHTSKEDAESLKKELEEQGIGIDFLKADLSCRDDAKKLVQFALNKYKKVDILINNAGISEYGLFTDITDEKWNQIINVNLYSAFVMSQEVVQNMIARKEGCIINISSIWGMVGASLEVLYSISKAGMDGLTKALAKELGPSGIRVNSVAPGIIETQMNSHLTEEEKKAIVEEIPLEKIGKPEDIAKCVEWLIEDKYTTGQIISINGGWVIN</sequence>
<reference evidence="5" key="1">
    <citation type="submission" date="2020-10" db="EMBL/GenBank/DDBJ databases">
        <authorList>
            <person name="Gilroy R."/>
        </authorList>
    </citation>
    <scope>NUCLEOTIDE SEQUENCE</scope>
    <source>
        <strain evidence="5">CHK195-15760</strain>
    </source>
</reference>
<dbReference type="Pfam" id="PF00106">
    <property type="entry name" value="adh_short"/>
    <property type="match status" value="1"/>
</dbReference>
<proteinExistence type="inferred from homology"/>
<dbReference type="NCBIfam" id="NF047420">
    <property type="entry name" value="EF_P_mod_YmfI"/>
    <property type="match status" value="1"/>
</dbReference>
<evidence type="ECO:0000256" key="2">
    <source>
        <dbReference type="ARBA" id="ARBA00023002"/>
    </source>
</evidence>
<dbReference type="PRINTS" id="PR00081">
    <property type="entry name" value="GDHRDH"/>
</dbReference>
<dbReference type="InterPro" id="IPR050259">
    <property type="entry name" value="SDR"/>
</dbReference>
<comment type="caution">
    <text evidence="5">The sequence shown here is derived from an EMBL/GenBank/DDBJ whole genome shotgun (WGS) entry which is preliminary data.</text>
</comment>
<evidence type="ECO:0000256" key="4">
    <source>
        <dbReference type="RuleBase" id="RU000363"/>
    </source>
</evidence>
<reference evidence="5" key="2">
    <citation type="journal article" date="2021" name="PeerJ">
        <title>Extensive microbial diversity within the chicken gut microbiome revealed by metagenomics and culture.</title>
        <authorList>
            <person name="Gilroy R."/>
            <person name="Ravi A."/>
            <person name="Getino M."/>
            <person name="Pursley I."/>
            <person name="Horton D.L."/>
            <person name="Alikhan N.F."/>
            <person name="Baker D."/>
            <person name="Gharbi K."/>
            <person name="Hall N."/>
            <person name="Watson M."/>
            <person name="Adriaenssens E.M."/>
            <person name="Foster-Nyarko E."/>
            <person name="Jarju S."/>
            <person name="Secka A."/>
            <person name="Antonio M."/>
            <person name="Oren A."/>
            <person name="Chaudhuri R.R."/>
            <person name="La Ragione R."/>
            <person name="Hildebrand F."/>
            <person name="Pallen M.J."/>
        </authorList>
    </citation>
    <scope>NUCLEOTIDE SEQUENCE</scope>
    <source>
        <strain evidence="5">CHK195-15760</strain>
    </source>
</reference>
<dbReference type="Gene3D" id="3.40.50.720">
    <property type="entry name" value="NAD(P)-binding Rossmann-like Domain"/>
    <property type="match status" value="1"/>
</dbReference>
<dbReference type="SUPFAM" id="SSF51735">
    <property type="entry name" value="NAD(P)-binding Rossmann-fold domains"/>
    <property type="match status" value="1"/>
</dbReference>
<dbReference type="PRINTS" id="PR00080">
    <property type="entry name" value="SDRFAMILY"/>
</dbReference>
<evidence type="ECO:0000256" key="1">
    <source>
        <dbReference type="ARBA" id="ARBA00006484"/>
    </source>
</evidence>
<dbReference type="Proteomes" id="UP000824093">
    <property type="component" value="Unassembled WGS sequence"/>
</dbReference>
<organism evidence="5 6">
    <name type="scientific">Candidatus Merdicola faecigallinarum</name>
    <dbReference type="NCBI Taxonomy" id="2840862"/>
    <lineage>
        <taxon>Bacteria</taxon>
        <taxon>Bacillati</taxon>
        <taxon>Bacillota</taxon>
        <taxon>Clostridia</taxon>
        <taxon>Candidatus Merdicola</taxon>
    </lineage>
</organism>
<dbReference type="GO" id="GO:0008202">
    <property type="term" value="P:steroid metabolic process"/>
    <property type="evidence" value="ECO:0007669"/>
    <property type="project" value="UniProtKB-KW"/>
</dbReference>
<dbReference type="NCBIfam" id="NF005559">
    <property type="entry name" value="PRK07231.1"/>
    <property type="match status" value="1"/>
</dbReference>
<evidence type="ECO:0000256" key="3">
    <source>
        <dbReference type="ARBA" id="ARBA00023221"/>
    </source>
</evidence>
<dbReference type="InterPro" id="IPR020904">
    <property type="entry name" value="Sc_DH/Rdtase_CS"/>
</dbReference>
<keyword evidence="2" id="KW-0560">Oxidoreductase</keyword>
<dbReference type="GO" id="GO:0016491">
    <property type="term" value="F:oxidoreductase activity"/>
    <property type="evidence" value="ECO:0007669"/>
    <property type="project" value="UniProtKB-KW"/>
</dbReference>
<name>A0A9D1SAB1_9FIRM</name>
<gene>
    <name evidence="5" type="primary">fabG</name>
    <name evidence="5" type="ORF">IAB70_07095</name>
</gene>
<comment type="similarity">
    <text evidence="1 4">Belongs to the short-chain dehydrogenases/reductases (SDR) family.</text>
</comment>
<dbReference type="PANTHER" id="PTHR42879">
    <property type="entry name" value="3-OXOACYL-(ACYL-CARRIER-PROTEIN) REDUCTASE"/>
    <property type="match status" value="1"/>
</dbReference>
<evidence type="ECO:0000313" key="6">
    <source>
        <dbReference type="Proteomes" id="UP000824093"/>
    </source>
</evidence>
<keyword evidence="3" id="KW-0443">Lipid metabolism</keyword>
<evidence type="ECO:0000313" key="5">
    <source>
        <dbReference type="EMBL" id="HIU52357.1"/>
    </source>
</evidence>
<dbReference type="PROSITE" id="PS00061">
    <property type="entry name" value="ADH_SHORT"/>
    <property type="match status" value="1"/>
</dbReference>
<dbReference type="FunFam" id="3.40.50.720:FF:000173">
    <property type="entry name" value="3-oxoacyl-[acyl-carrier protein] reductase"/>
    <property type="match status" value="1"/>
</dbReference>
<dbReference type="GO" id="GO:0032787">
    <property type="term" value="P:monocarboxylic acid metabolic process"/>
    <property type="evidence" value="ECO:0007669"/>
    <property type="project" value="UniProtKB-ARBA"/>
</dbReference>
<protein>
    <submittedName>
        <fullName evidence="5">3-oxoacyl-ACP reductase FabG</fullName>
    </submittedName>
</protein>
<dbReference type="AlphaFoldDB" id="A0A9D1SAB1"/>
<accession>A0A9D1SAB1</accession>
<dbReference type="InterPro" id="IPR036291">
    <property type="entry name" value="NAD(P)-bd_dom_sf"/>
</dbReference>